<dbReference type="Pfam" id="PF00857">
    <property type="entry name" value="Isochorismatase"/>
    <property type="match status" value="1"/>
</dbReference>
<feature type="region of interest" description="Disordered" evidence="3">
    <location>
        <begin position="1"/>
        <end position="23"/>
    </location>
</feature>
<dbReference type="Gene3D" id="3.40.50.850">
    <property type="entry name" value="Isochorismatase-like"/>
    <property type="match status" value="1"/>
</dbReference>
<evidence type="ECO:0000256" key="2">
    <source>
        <dbReference type="ARBA" id="ARBA00022801"/>
    </source>
</evidence>
<reference evidence="5" key="1">
    <citation type="journal article" date="2020" name="Stud. Mycol.">
        <title>101 Dothideomycetes genomes: a test case for predicting lifestyles and emergence of pathogens.</title>
        <authorList>
            <person name="Haridas S."/>
            <person name="Albert R."/>
            <person name="Binder M."/>
            <person name="Bloem J."/>
            <person name="Labutti K."/>
            <person name="Salamov A."/>
            <person name="Andreopoulos B."/>
            <person name="Baker S."/>
            <person name="Barry K."/>
            <person name="Bills G."/>
            <person name="Bluhm B."/>
            <person name="Cannon C."/>
            <person name="Castanera R."/>
            <person name="Culley D."/>
            <person name="Daum C."/>
            <person name="Ezra D."/>
            <person name="Gonzalez J."/>
            <person name="Henrissat B."/>
            <person name="Kuo A."/>
            <person name="Liang C."/>
            <person name="Lipzen A."/>
            <person name="Lutzoni F."/>
            <person name="Magnuson J."/>
            <person name="Mondo S."/>
            <person name="Nolan M."/>
            <person name="Ohm R."/>
            <person name="Pangilinan J."/>
            <person name="Park H.-J."/>
            <person name="Ramirez L."/>
            <person name="Alfaro M."/>
            <person name="Sun H."/>
            <person name="Tritt A."/>
            <person name="Yoshinaga Y."/>
            <person name="Zwiers L.-H."/>
            <person name="Turgeon B."/>
            <person name="Goodwin S."/>
            <person name="Spatafora J."/>
            <person name="Crous P."/>
            <person name="Grigoriev I."/>
        </authorList>
    </citation>
    <scope>NUCLEOTIDE SEQUENCE</scope>
    <source>
        <strain evidence="5">CBS 269.34</strain>
    </source>
</reference>
<keyword evidence="2" id="KW-0378">Hydrolase</keyword>
<dbReference type="AlphaFoldDB" id="A0A6A6QI03"/>
<dbReference type="Proteomes" id="UP000799750">
    <property type="component" value="Unassembled WGS sequence"/>
</dbReference>
<protein>
    <submittedName>
        <fullName evidence="5">Putative N-carbamoylsarcosine amidase</fullName>
    </submittedName>
</protein>
<dbReference type="InterPro" id="IPR050272">
    <property type="entry name" value="Isochorismatase-like_hydrls"/>
</dbReference>
<dbReference type="GO" id="GO:0016787">
    <property type="term" value="F:hydrolase activity"/>
    <property type="evidence" value="ECO:0007669"/>
    <property type="project" value="UniProtKB-KW"/>
</dbReference>
<dbReference type="SUPFAM" id="SSF52499">
    <property type="entry name" value="Isochorismatase-like hydrolases"/>
    <property type="match status" value="1"/>
</dbReference>
<evidence type="ECO:0000256" key="3">
    <source>
        <dbReference type="SAM" id="MobiDB-lite"/>
    </source>
</evidence>
<evidence type="ECO:0000313" key="5">
    <source>
        <dbReference type="EMBL" id="KAF2491283.1"/>
    </source>
</evidence>
<accession>A0A6A6QI03</accession>
<proteinExistence type="inferred from homology"/>
<feature type="domain" description="Isochorismatase-like" evidence="4">
    <location>
        <begin position="31"/>
        <end position="212"/>
    </location>
</feature>
<dbReference type="InterPro" id="IPR036380">
    <property type="entry name" value="Isochorismatase-like_sf"/>
</dbReference>
<dbReference type="PANTHER" id="PTHR43540">
    <property type="entry name" value="PEROXYUREIDOACRYLATE/UREIDOACRYLATE AMIDOHYDROLASE-RELATED"/>
    <property type="match status" value="1"/>
</dbReference>
<dbReference type="OrthoDB" id="1739143at2759"/>
<evidence type="ECO:0000256" key="1">
    <source>
        <dbReference type="ARBA" id="ARBA00006336"/>
    </source>
</evidence>
<dbReference type="PANTHER" id="PTHR43540:SF1">
    <property type="entry name" value="ISOCHORISMATASE HYDROLASE"/>
    <property type="match status" value="1"/>
</dbReference>
<dbReference type="InterPro" id="IPR000868">
    <property type="entry name" value="Isochorismatase-like_dom"/>
</dbReference>
<gene>
    <name evidence="5" type="ORF">BU16DRAFT_115626</name>
</gene>
<comment type="similarity">
    <text evidence="1">Belongs to the isochorismatase family.</text>
</comment>
<evidence type="ECO:0000313" key="6">
    <source>
        <dbReference type="Proteomes" id="UP000799750"/>
    </source>
</evidence>
<sequence length="222" mass="24150">MADISPADYPEYTENISNKSQPPLGFGTRPALIIVDAQKAYWSPDSPLDFSSYENAAAAPAHIKTLVSSARSGKCPVIWSRIQYENASLRDAGLWAKKRKHLDCFLSSDSRGLGDWIEGLGPEGDDVVITKKFASAFFGTTLATQLQMLNVDTLVISGANTSGSIRQTTLDTMQSGFRPIVVAAACADRSRETHFANLFDIRAKMGDVIAVDEACKQLEKGW</sequence>
<organism evidence="5 6">
    <name type="scientific">Lophium mytilinum</name>
    <dbReference type="NCBI Taxonomy" id="390894"/>
    <lineage>
        <taxon>Eukaryota</taxon>
        <taxon>Fungi</taxon>
        <taxon>Dikarya</taxon>
        <taxon>Ascomycota</taxon>
        <taxon>Pezizomycotina</taxon>
        <taxon>Dothideomycetes</taxon>
        <taxon>Pleosporomycetidae</taxon>
        <taxon>Mytilinidiales</taxon>
        <taxon>Mytilinidiaceae</taxon>
        <taxon>Lophium</taxon>
    </lineage>
</organism>
<dbReference type="EMBL" id="MU004195">
    <property type="protein sequence ID" value="KAF2491283.1"/>
    <property type="molecule type" value="Genomic_DNA"/>
</dbReference>
<name>A0A6A6QI03_9PEZI</name>
<keyword evidence="6" id="KW-1185">Reference proteome</keyword>
<evidence type="ECO:0000259" key="4">
    <source>
        <dbReference type="Pfam" id="PF00857"/>
    </source>
</evidence>